<feature type="transmembrane region" description="Helical" evidence="1">
    <location>
        <begin position="74"/>
        <end position="93"/>
    </location>
</feature>
<evidence type="ECO:0000313" key="3">
    <source>
        <dbReference type="Proteomes" id="UP000001505"/>
    </source>
</evidence>
<evidence type="ECO:0000313" key="2">
    <source>
        <dbReference type="EMBL" id="ADI38659.1"/>
    </source>
</evidence>
<gene>
    <name evidence="2" type="ordered locus">wcw_1307</name>
</gene>
<feature type="transmembrane region" description="Helical" evidence="1">
    <location>
        <begin position="12"/>
        <end position="38"/>
    </location>
</feature>
<keyword evidence="1" id="KW-1133">Transmembrane helix</keyword>
<accession>D6YWZ8</accession>
<dbReference type="STRING" id="716544.wcw_1307"/>
<sequence>MSKKKAHAISNGIFLIGLGILILTNAWWPGILLALWAMLASRQFLTGRKYQAVLTTVIFLGLFILAMLKFDYDFIAPVMLVIGGIYLIVKEFYYENDTNGEETSQLIKDNADLDDSK</sequence>
<keyword evidence="3" id="KW-1185">Reference proteome</keyword>
<reference evidence="2 3" key="1">
    <citation type="journal article" date="2010" name="PLoS ONE">
        <title>The Waddlia genome: a window into chlamydial biology.</title>
        <authorList>
            <person name="Bertelli C."/>
            <person name="Collyn F."/>
            <person name="Croxatto A."/>
            <person name="Ruckert C."/>
            <person name="Polkinghorne A."/>
            <person name="Kebbi-Beghdadi C."/>
            <person name="Goesmann A."/>
            <person name="Vaughan L."/>
            <person name="Greub G."/>
        </authorList>
    </citation>
    <scope>NUCLEOTIDE SEQUENCE [LARGE SCALE GENOMIC DNA]</scope>
    <source>
        <strain evidence="3">ATCC VR-1470 / WSU 86-1044</strain>
    </source>
</reference>
<keyword evidence="1" id="KW-0472">Membrane</keyword>
<dbReference type="EMBL" id="CP001928">
    <property type="protein sequence ID" value="ADI38659.1"/>
    <property type="molecule type" value="Genomic_DNA"/>
</dbReference>
<dbReference type="Proteomes" id="UP000001505">
    <property type="component" value="Chromosome"/>
</dbReference>
<dbReference type="eggNOG" id="ENOG50334ES">
    <property type="taxonomic scope" value="Bacteria"/>
</dbReference>
<evidence type="ECO:0000256" key="1">
    <source>
        <dbReference type="SAM" id="Phobius"/>
    </source>
</evidence>
<dbReference type="AlphaFoldDB" id="D6YWZ8"/>
<dbReference type="KEGG" id="wch:wcw_1307"/>
<proteinExistence type="predicted"/>
<dbReference type="OrthoDB" id="21658at2"/>
<keyword evidence="1" id="KW-0812">Transmembrane</keyword>
<dbReference type="HOGENOM" id="CLU_157223_0_0_0"/>
<feature type="transmembrane region" description="Helical" evidence="1">
    <location>
        <begin position="50"/>
        <end position="68"/>
    </location>
</feature>
<name>D6YWZ8_WADCW</name>
<organism evidence="2 3">
    <name type="scientific">Waddlia chondrophila (strain ATCC VR-1470 / WSU 86-1044)</name>
    <dbReference type="NCBI Taxonomy" id="716544"/>
    <lineage>
        <taxon>Bacteria</taxon>
        <taxon>Pseudomonadati</taxon>
        <taxon>Chlamydiota</taxon>
        <taxon>Chlamydiia</taxon>
        <taxon>Parachlamydiales</taxon>
        <taxon>Waddliaceae</taxon>
        <taxon>Waddlia</taxon>
    </lineage>
</organism>
<dbReference type="RefSeq" id="WP_013182370.1">
    <property type="nucleotide sequence ID" value="NC_014225.1"/>
</dbReference>
<protein>
    <submittedName>
        <fullName evidence="2">Putative membrane protein</fullName>
    </submittedName>
</protein>